<proteinExistence type="predicted"/>
<keyword evidence="2" id="KW-1185">Reference proteome</keyword>
<dbReference type="Proteomes" id="UP000789525">
    <property type="component" value="Unassembled WGS sequence"/>
</dbReference>
<protein>
    <submittedName>
        <fullName evidence="1">10611_t:CDS:1</fullName>
    </submittedName>
</protein>
<evidence type="ECO:0000313" key="2">
    <source>
        <dbReference type="Proteomes" id="UP000789525"/>
    </source>
</evidence>
<sequence>MRSSGPPPSLLSGSEGRRMSCVEKTSSSGPADDPPKAKELVSGANGNGLLLAKPQAACGPQSAHSHYCTRKERCTSPNPGTLWTELRKASVIVVGKAFPTAPDVPPHPWGALRSSPSRTRESITPTGLR</sequence>
<comment type="caution">
    <text evidence="1">The sequence shown here is derived from an EMBL/GenBank/DDBJ whole genome shotgun (WGS) entry which is preliminary data.</text>
</comment>
<evidence type="ECO:0000313" key="1">
    <source>
        <dbReference type="EMBL" id="CAG8681856.1"/>
    </source>
</evidence>
<reference evidence="1" key="1">
    <citation type="submission" date="2021-06" db="EMBL/GenBank/DDBJ databases">
        <authorList>
            <person name="Kallberg Y."/>
            <person name="Tangrot J."/>
            <person name="Rosling A."/>
        </authorList>
    </citation>
    <scope>NUCLEOTIDE SEQUENCE</scope>
    <source>
        <strain evidence="1">CL356</strain>
    </source>
</reference>
<gene>
    <name evidence="1" type="ORF">ACOLOM_LOCUS9376</name>
</gene>
<dbReference type="EMBL" id="CAJVPT010027028">
    <property type="protein sequence ID" value="CAG8681856.1"/>
    <property type="molecule type" value="Genomic_DNA"/>
</dbReference>
<name>A0ACA9NY24_9GLOM</name>
<accession>A0ACA9NY24</accession>
<organism evidence="1 2">
    <name type="scientific">Acaulospora colombiana</name>
    <dbReference type="NCBI Taxonomy" id="27376"/>
    <lineage>
        <taxon>Eukaryota</taxon>
        <taxon>Fungi</taxon>
        <taxon>Fungi incertae sedis</taxon>
        <taxon>Mucoromycota</taxon>
        <taxon>Glomeromycotina</taxon>
        <taxon>Glomeromycetes</taxon>
        <taxon>Diversisporales</taxon>
        <taxon>Acaulosporaceae</taxon>
        <taxon>Acaulospora</taxon>
    </lineage>
</organism>